<feature type="transmembrane region" description="Helical" evidence="1">
    <location>
        <begin position="130"/>
        <end position="149"/>
    </location>
</feature>
<gene>
    <name evidence="2" type="ORF">FZD47_12840</name>
</gene>
<name>A0A5D4SR75_9BACI</name>
<dbReference type="Proteomes" id="UP000323732">
    <property type="component" value="Unassembled WGS sequence"/>
</dbReference>
<keyword evidence="1" id="KW-0812">Transmembrane</keyword>
<comment type="caution">
    <text evidence="2">The sequence shown here is derived from an EMBL/GenBank/DDBJ whole genome shotgun (WGS) entry which is preliminary data.</text>
</comment>
<reference evidence="2 3" key="1">
    <citation type="submission" date="2019-08" db="EMBL/GenBank/DDBJ databases">
        <title>Bacillus genomes from the desert of Cuatro Cienegas, Coahuila.</title>
        <authorList>
            <person name="Olmedo-Alvarez G."/>
        </authorList>
    </citation>
    <scope>NUCLEOTIDE SEQUENCE [LARGE SCALE GENOMIC DNA]</scope>
    <source>
        <strain evidence="2 3">CH37_1T</strain>
    </source>
</reference>
<evidence type="ECO:0000256" key="1">
    <source>
        <dbReference type="SAM" id="Phobius"/>
    </source>
</evidence>
<proteinExistence type="predicted"/>
<dbReference type="AlphaFoldDB" id="A0A5D4SR75"/>
<accession>A0A5D4SR75</accession>
<dbReference type="EMBL" id="VTES01000003">
    <property type="protein sequence ID" value="TYS64346.1"/>
    <property type="molecule type" value="Genomic_DNA"/>
</dbReference>
<protein>
    <submittedName>
        <fullName evidence="2">DUF2254 domain-containing protein</fullName>
    </submittedName>
</protein>
<evidence type="ECO:0000313" key="2">
    <source>
        <dbReference type="EMBL" id="TYS64346.1"/>
    </source>
</evidence>
<evidence type="ECO:0000313" key="3">
    <source>
        <dbReference type="Proteomes" id="UP000323732"/>
    </source>
</evidence>
<keyword evidence="1" id="KW-1133">Transmembrane helix</keyword>
<organism evidence="2 3">
    <name type="scientific">Bacillus infantis</name>
    <dbReference type="NCBI Taxonomy" id="324767"/>
    <lineage>
        <taxon>Bacteria</taxon>
        <taxon>Bacillati</taxon>
        <taxon>Bacillota</taxon>
        <taxon>Bacilli</taxon>
        <taxon>Bacillales</taxon>
        <taxon>Bacillaceae</taxon>
        <taxon>Bacillus</taxon>
    </lineage>
</organism>
<dbReference type="InterPro" id="IPR018723">
    <property type="entry name" value="DUF2254_membrane"/>
</dbReference>
<feature type="transmembrane region" description="Helical" evidence="1">
    <location>
        <begin position="83"/>
        <end position="109"/>
    </location>
</feature>
<dbReference type="Pfam" id="PF10011">
    <property type="entry name" value="DUF2254"/>
    <property type="match status" value="1"/>
</dbReference>
<keyword evidence="1" id="KW-0472">Membrane</keyword>
<feature type="transmembrane region" description="Helical" evidence="1">
    <location>
        <begin position="41"/>
        <end position="63"/>
    </location>
</feature>
<sequence>MTPWLSLFHKNNFRAKTIKKRKERGRGLFKQFLFKIKEGTWFIPAVYTLVALILAIGVVYVDYYLNEFYPEIFLVGLDLGKTILGTIAGSLLTMTTITFSTTMVVLTTYSSQFSPRTLENFIQDPVTMRVLGVFIGGFVYCIFTLLFIRESFGNTVASASIGIIIAFICLAFFAYFIYHVATSIQVGKLIERLADDALDVIKKEKERYEQDDRVSLLQVRPSVVIEAKAVKARRFGYIQYIDEGMLMEHAAEQESIIEVLKPIGHFVTEKHDLLCVHNQEEIPEGLEDAVIVGTERTTYSDVEFGLQKIAEVALRAVSPGINDPNTAIQCINYLSVCLSAASHLNGEVKAISDDEGRMKVIIPHRPFEDLLNTSFRQISHYAKDDFSVMQAIFKALEEIGSGCGPAIRKTLDKFADYLKEQVETAALTKTEKDELYKVCLVEE</sequence>
<feature type="transmembrane region" description="Helical" evidence="1">
    <location>
        <begin position="155"/>
        <end position="178"/>
    </location>
</feature>